<evidence type="ECO:0000259" key="7">
    <source>
        <dbReference type="PROSITE" id="PS50950"/>
    </source>
</evidence>
<sequence length="257" mass="29719">MDKFLINKKKENHPSTITIEQPMSASYSEVDILQSKQPRCNSGPETTEIIEMDCISPEEDMQIPIEQQKTEKRRNMHINTDLNGSTVKNLKVGWKKVAVLFYISRYLIVLIRMGLCFVPDCDHTNKHGCKMFRFPLDSAIKKKWESLIRRADRTATKFSLVCSCHFVEGKKENCPTIFNRNKDKMFKYSSSEKRKRKNIQKEAVAQENTARFSTSPPTQAAKRANEEPSSKEINPTISKSLPILEAENYYLIYMLII</sequence>
<dbReference type="GO" id="GO:0008270">
    <property type="term" value="F:zinc ion binding"/>
    <property type="evidence" value="ECO:0007669"/>
    <property type="project" value="UniProtKB-KW"/>
</dbReference>
<dbReference type="AlphaFoldDB" id="A0AAN7SSQ3"/>
<evidence type="ECO:0000256" key="1">
    <source>
        <dbReference type="ARBA" id="ARBA00022723"/>
    </source>
</evidence>
<keyword evidence="2 5" id="KW-0863">Zinc-finger</keyword>
<dbReference type="SUPFAM" id="SSF57716">
    <property type="entry name" value="Glucocorticoid receptor-like (DNA-binding domain)"/>
    <property type="match status" value="1"/>
</dbReference>
<dbReference type="PROSITE" id="PS50950">
    <property type="entry name" value="ZF_THAP"/>
    <property type="match status" value="1"/>
</dbReference>
<organism evidence="8 9">
    <name type="scientific">Aquatica leii</name>
    <dbReference type="NCBI Taxonomy" id="1421715"/>
    <lineage>
        <taxon>Eukaryota</taxon>
        <taxon>Metazoa</taxon>
        <taxon>Ecdysozoa</taxon>
        <taxon>Arthropoda</taxon>
        <taxon>Hexapoda</taxon>
        <taxon>Insecta</taxon>
        <taxon>Pterygota</taxon>
        <taxon>Neoptera</taxon>
        <taxon>Endopterygota</taxon>
        <taxon>Coleoptera</taxon>
        <taxon>Polyphaga</taxon>
        <taxon>Elateriformia</taxon>
        <taxon>Elateroidea</taxon>
        <taxon>Lampyridae</taxon>
        <taxon>Luciolinae</taxon>
        <taxon>Aquatica</taxon>
    </lineage>
</organism>
<dbReference type="SMART" id="SM00980">
    <property type="entry name" value="THAP"/>
    <property type="match status" value="1"/>
</dbReference>
<proteinExistence type="predicted"/>
<feature type="domain" description="THAP-type" evidence="7">
    <location>
        <begin position="110"/>
        <end position="208"/>
    </location>
</feature>
<name>A0AAN7SSQ3_9COLE</name>
<dbReference type="InterPro" id="IPR006612">
    <property type="entry name" value="THAP_Znf"/>
</dbReference>
<dbReference type="GO" id="GO:0003677">
    <property type="term" value="F:DNA binding"/>
    <property type="evidence" value="ECO:0007669"/>
    <property type="project" value="UniProtKB-UniRule"/>
</dbReference>
<protein>
    <recommendedName>
        <fullName evidence="7">THAP-type domain-containing protein</fullName>
    </recommendedName>
</protein>
<dbReference type="Pfam" id="PF05485">
    <property type="entry name" value="THAP"/>
    <property type="match status" value="1"/>
</dbReference>
<keyword evidence="9" id="KW-1185">Reference proteome</keyword>
<evidence type="ECO:0000313" key="9">
    <source>
        <dbReference type="Proteomes" id="UP001353858"/>
    </source>
</evidence>
<evidence type="ECO:0000256" key="2">
    <source>
        <dbReference type="ARBA" id="ARBA00022771"/>
    </source>
</evidence>
<evidence type="ECO:0000256" key="5">
    <source>
        <dbReference type="PROSITE-ProRule" id="PRU00309"/>
    </source>
</evidence>
<keyword evidence="4 5" id="KW-0238">DNA-binding</keyword>
<evidence type="ECO:0000313" key="8">
    <source>
        <dbReference type="EMBL" id="KAK4885555.1"/>
    </source>
</evidence>
<comment type="caution">
    <text evidence="8">The sequence shown here is derived from an EMBL/GenBank/DDBJ whole genome shotgun (WGS) entry which is preliminary data.</text>
</comment>
<feature type="region of interest" description="Disordered" evidence="6">
    <location>
        <begin position="189"/>
        <end position="234"/>
    </location>
</feature>
<accession>A0AAN7SSQ3</accession>
<feature type="compositionally biased region" description="Polar residues" evidence="6">
    <location>
        <begin position="206"/>
        <end position="218"/>
    </location>
</feature>
<dbReference type="Proteomes" id="UP001353858">
    <property type="component" value="Unassembled WGS sequence"/>
</dbReference>
<evidence type="ECO:0000256" key="3">
    <source>
        <dbReference type="ARBA" id="ARBA00022833"/>
    </source>
</evidence>
<keyword evidence="1" id="KW-0479">Metal-binding</keyword>
<dbReference type="EMBL" id="JARPUR010000001">
    <property type="protein sequence ID" value="KAK4885555.1"/>
    <property type="molecule type" value="Genomic_DNA"/>
</dbReference>
<keyword evidence="3" id="KW-0862">Zinc</keyword>
<evidence type="ECO:0000256" key="4">
    <source>
        <dbReference type="ARBA" id="ARBA00023125"/>
    </source>
</evidence>
<reference evidence="9" key="1">
    <citation type="submission" date="2023-01" db="EMBL/GenBank/DDBJ databases">
        <title>Key to firefly adult light organ development and bioluminescence: homeobox transcription factors regulate luciferase expression and transportation to peroxisome.</title>
        <authorList>
            <person name="Fu X."/>
        </authorList>
    </citation>
    <scope>NUCLEOTIDE SEQUENCE [LARGE SCALE GENOMIC DNA]</scope>
</reference>
<gene>
    <name evidence="8" type="ORF">RN001_001826</name>
</gene>
<evidence type="ECO:0000256" key="6">
    <source>
        <dbReference type="SAM" id="MobiDB-lite"/>
    </source>
</evidence>